<accession>A0AA38FA69</accession>
<dbReference type="AlphaFoldDB" id="A0AA38FA69"/>
<evidence type="ECO:0000313" key="2">
    <source>
        <dbReference type="EMBL" id="KAH9295043.1"/>
    </source>
</evidence>
<organism evidence="2 3">
    <name type="scientific">Taxus chinensis</name>
    <name type="common">Chinese yew</name>
    <name type="synonym">Taxus wallichiana var. chinensis</name>
    <dbReference type="NCBI Taxonomy" id="29808"/>
    <lineage>
        <taxon>Eukaryota</taxon>
        <taxon>Viridiplantae</taxon>
        <taxon>Streptophyta</taxon>
        <taxon>Embryophyta</taxon>
        <taxon>Tracheophyta</taxon>
        <taxon>Spermatophyta</taxon>
        <taxon>Pinopsida</taxon>
        <taxon>Pinidae</taxon>
        <taxon>Conifers II</taxon>
        <taxon>Cupressales</taxon>
        <taxon>Taxaceae</taxon>
        <taxon>Taxus</taxon>
    </lineage>
</organism>
<reference evidence="2 3" key="1">
    <citation type="journal article" date="2021" name="Nat. Plants">
        <title>The Taxus genome provides insights into paclitaxel biosynthesis.</title>
        <authorList>
            <person name="Xiong X."/>
            <person name="Gou J."/>
            <person name="Liao Q."/>
            <person name="Li Y."/>
            <person name="Zhou Q."/>
            <person name="Bi G."/>
            <person name="Li C."/>
            <person name="Du R."/>
            <person name="Wang X."/>
            <person name="Sun T."/>
            <person name="Guo L."/>
            <person name="Liang H."/>
            <person name="Lu P."/>
            <person name="Wu Y."/>
            <person name="Zhang Z."/>
            <person name="Ro D.K."/>
            <person name="Shang Y."/>
            <person name="Huang S."/>
            <person name="Yan J."/>
        </authorList>
    </citation>
    <scope>NUCLEOTIDE SEQUENCE [LARGE SCALE GENOMIC DNA]</scope>
    <source>
        <strain evidence="2">Ta-2019</strain>
    </source>
</reference>
<dbReference type="Proteomes" id="UP000824469">
    <property type="component" value="Unassembled WGS sequence"/>
</dbReference>
<gene>
    <name evidence="2" type="ORF">KI387_038631</name>
</gene>
<comment type="caution">
    <text evidence="2">The sequence shown here is derived from an EMBL/GenBank/DDBJ whole genome shotgun (WGS) entry which is preliminary data.</text>
</comment>
<feature type="non-terminal residue" evidence="2">
    <location>
        <position position="1"/>
    </location>
</feature>
<name>A0AA38FA69_TAXCH</name>
<evidence type="ECO:0000313" key="3">
    <source>
        <dbReference type="Proteomes" id="UP000824469"/>
    </source>
</evidence>
<dbReference type="EMBL" id="JAHRHJ020000011">
    <property type="protein sequence ID" value="KAH9295043.1"/>
    <property type="molecule type" value="Genomic_DNA"/>
</dbReference>
<proteinExistence type="predicted"/>
<evidence type="ECO:0000256" key="1">
    <source>
        <dbReference type="SAM" id="MobiDB-lite"/>
    </source>
</evidence>
<feature type="compositionally biased region" description="Basic and acidic residues" evidence="1">
    <location>
        <begin position="39"/>
        <end position="52"/>
    </location>
</feature>
<sequence>DRHPAQGGGYRTAALFRAAVTRPPPFRAAVSSLKTKKPRKEEKKGENKARGG</sequence>
<keyword evidence="3" id="KW-1185">Reference proteome</keyword>
<protein>
    <submittedName>
        <fullName evidence="2">Uncharacterized protein</fullName>
    </submittedName>
</protein>
<feature type="region of interest" description="Disordered" evidence="1">
    <location>
        <begin position="26"/>
        <end position="52"/>
    </location>
</feature>